<dbReference type="EMBL" id="CM017618">
    <property type="protein sequence ID" value="TYI12378.1"/>
    <property type="molecule type" value="Genomic_DNA"/>
</dbReference>
<protein>
    <submittedName>
        <fullName evidence="2">Uncharacterized protein</fullName>
    </submittedName>
</protein>
<keyword evidence="1" id="KW-0472">Membrane</keyword>
<evidence type="ECO:0000256" key="1">
    <source>
        <dbReference type="SAM" id="Phobius"/>
    </source>
</evidence>
<evidence type="ECO:0000313" key="2">
    <source>
        <dbReference type="EMBL" id="TYI12378.1"/>
    </source>
</evidence>
<dbReference type="Proteomes" id="UP000322667">
    <property type="component" value="Chromosome A09"/>
</dbReference>
<keyword evidence="1" id="KW-1133">Transmembrane helix</keyword>
<keyword evidence="1" id="KW-0812">Transmembrane</keyword>
<keyword evidence="3" id="KW-1185">Reference proteome</keyword>
<feature type="transmembrane region" description="Helical" evidence="1">
    <location>
        <begin position="7"/>
        <end position="26"/>
    </location>
</feature>
<evidence type="ECO:0000313" key="3">
    <source>
        <dbReference type="Proteomes" id="UP000322667"/>
    </source>
</evidence>
<organism evidence="2 3">
    <name type="scientific">Gossypium tomentosum</name>
    <name type="common">Hawaiian cotton</name>
    <name type="synonym">Gossypium sandvicense</name>
    <dbReference type="NCBI Taxonomy" id="34277"/>
    <lineage>
        <taxon>Eukaryota</taxon>
        <taxon>Viridiplantae</taxon>
        <taxon>Streptophyta</taxon>
        <taxon>Embryophyta</taxon>
        <taxon>Tracheophyta</taxon>
        <taxon>Spermatophyta</taxon>
        <taxon>Magnoliopsida</taxon>
        <taxon>eudicotyledons</taxon>
        <taxon>Gunneridae</taxon>
        <taxon>Pentapetalae</taxon>
        <taxon>rosids</taxon>
        <taxon>malvids</taxon>
        <taxon>Malvales</taxon>
        <taxon>Malvaceae</taxon>
        <taxon>Malvoideae</taxon>
        <taxon>Gossypium</taxon>
    </lineage>
</organism>
<gene>
    <name evidence="2" type="ORF">ES332_A09G273300v1</name>
</gene>
<proteinExistence type="predicted"/>
<dbReference type="AlphaFoldDB" id="A0A5D2P827"/>
<reference evidence="2 3" key="1">
    <citation type="submission" date="2019-07" db="EMBL/GenBank/DDBJ databases">
        <title>WGS assembly of Gossypium tomentosum.</title>
        <authorList>
            <person name="Chen Z.J."/>
            <person name="Sreedasyam A."/>
            <person name="Ando A."/>
            <person name="Song Q."/>
            <person name="De L."/>
            <person name="Hulse-Kemp A."/>
            <person name="Ding M."/>
            <person name="Ye W."/>
            <person name="Kirkbride R."/>
            <person name="Jenkins J."/>
            <person name="Plott C."/>
            <person name="Lovell J."/>
            <person name="Lin Y.-M."/>
            <person name="Vaughn R."/>
            <person name="Liu B."/>
            <person name="Li W."/>
            <person name="Simpson S."/>
            <person name="Scheffler B."/>
            <person name="Saski C."/>
            <person name="Grover C."/>
            <person name="Hu G."/>
            <person name="Conover J."/>
            <person name="Carlson J."/>
            <person name="Shu S."/>
            <person name="Boston L."/>
            <person name="Williams M."/>
            <person name="Peterson D."/>
            <person name="Mcgee K."/>
            <person name="Jones D."/>
            <person name="Wendel J."/>
            <person name="Stelly D."/>
            <person name="Grimwood J."/>
            <person name="Schmutz J."/>
        </authorList>
    </citation>
    <scope>NUCLEOTIDE SEQUENCE [LARGE SCALE GENOMIC DNA]</scope>
    <source>
        <strain evidence="2">7179.01</strain>
    </source>
</reference>
<sequence>MGSLQVLFCFVPFYTCPLCYFIFFISPHRYHLHDPSNFGLDLDLYFSTRVDLIRVILLFINSKISLLNRPQQAWFQKIFELSSNLTYEHLYLNILKLKI</sequence>
<name>A0A5D2P827_GOSTO</name>
<accession>A0A5D2P827</accession>